<keyword evidence="1" id="KW-0812">Transmembrane</keyword>
<accession>A0A5B8IE99</accession>
<keyword evidence="1" id="KW-0472">Membrane</keyword>
<evidence type="ECO:0000256" key="1">
    <source>
        <dbReference type="SAM" id="Phobius"/>
    </source>
</evidence>
<keyword evidence="1" id="KW-1133">Transmembrane helix</keyword>
<proteinExistence type="predicted"/>
<dbReference type="EMBL" id="MK250089">
    <property type="protein sequence ID" value="QDY52276.1"/>
    <property type="molecule type" value="Genomic_DNA"/>
</dbReference>
<reference evidence="2" key="1">
    <citation type="submission" date="2018-11" db="EMBL/GenBank/DDBJ databases">
        <title>A distinct lineage of giant viruses engineers rhodopsin photosystems in predatory marine eukaryotes.</title>
        <authorList>
            <person name="Needham D.M."/>
            <person name="Yoshizawa S."/>
            <person name="Hosaka T."/>
            <person name="Poirier C."/>
            <person name="Choi C.-J."/>
            <person name="Hehenberger E."/>
            <person name="Irwin N.A.T."/>
            <person name="Wilken S."/>
            <person name="Yung C.-M."/>
            <person name="Bachy C."/>
            <person name="Kurihara R."/>
            <person name="Nakajima Y."/>
            <person name="Kojima K."/>
            <person name="Kimura-Someya T."/>
            <person name="Leonard G."/>
            <person name="Malmstrom R.R."/>
            <person name="Mende D."/>
            <person name="Olson D.K."/>
            <person name="Sudo Y."/>
            <person name="Sudek S."/>
            <person name="Richards T.A."/>
            <person name="DeLong E.F."/>
            <person name="Keeling P.J."/>
            <person name="Santoro A.E."/>
            <person name="Shirouzu M."/>
            <person name="Iwasaki W."/>
            <person name="Worden A.Z."/>
        </authorList>
    </citation>
    <scope>NUCLEOTIDE SEQUENCE</scope>
</reference>
<name>A0A5B8IE99_9VIRU</name>
<gene>
    <name evidence="2" type="ORF">5_73</name>
</gene>
<organism evidence="2">
    <name type="scientific">Mimiviridae sp. ChoanoV1</name>
    <dbReference type="NCBI Taxonomy" id="2596887"/>
    <lineage>
        <taxon>Viruses</taxon>
        <taxon>Varidnaviria</taxon>
        <taxon>Bamfordvirae</taxon>
        <taxon>Nucleocytoviricota</taxon>
        <taxon>Megaviricetes</taxon>
        <taxon>Imitervirales</taxon>
        <taxon>Schizomimiviridae</taxon>
    </lineage>
</organism>
<evidence type="ECO:0008006" key="3">
    <source>
        <dbReference type="Google" id="ProtNLM"/>
    </source>
</evidence>
<evidence type="ECO:0000313" key="2">
    <source>
        <dbReference type="EMBL" id="QDY52276.1"/>
    </source>
</evidence>
<protein>
    <recommendedName>
        <fullName evidence="3">Transmembrane protein</fullName>
    </recommendedName>
</protein>
<sequence>MASFLSGGGSGLAKWIPLIFKLLMVIIGFFLILLTLPAAPIIIYLTILFQVIKLMWGKLKNL</sequence>
<feature type="transmembrane region" description="Helical" evidence="1">
    <location>
        <begin position="12"/>
        <end position="32"/>
    </location>
</feature>